<protein>
    <recommendedName>
        <fullName evidence="3">Retrotransposon gag domain-containing protein</fullName>
    </recommendedName>
</protein>
<proteinExistence type="predicted"/>
<organism evidence="1 2">
    <name type="scientific">Candolleomyces eurysporus</name>
    <dbReference type="NCBI Taxonomy" id="2828524"/>
    <lineage>
        <taxon>Eukaryota</taxon>
        <taxon>Fungi</taxon>
        <taxon>Dikarya</taxon>
        <taxon>Basidiomycota</taxon>
        <taxon>Agaricomycotina</taxon>
        <taxon>Agaricomycetes</taxon>
        <taxon>Agaricomycetidae</taxon>
        <taxon>Agaricales</taxon>
        <taxon>Agaricineae</taxon>
        <taxon>Psathyrellaceae</taxon>
        <taxon>Candolleomyces</taxon>
    </lineage>
</organism>
<dbReference type="OrthoDB" id="2369050at2759"/>
<dbReference type="EMBL" id="JANBPK010001087">
    <property type="protein sequence ID" value="KAJ2926044.1"/>
    <property type="molecule type" value="Genomic_DNA"/>
</dbReference>
<keyword evidence="2" id="KW-1185">Reference proteome</keyword>
<feature type="non-terminal residue" evidence="1">
    <location>
        <position position="163"/>
    </location>
</feature>
<reference evidence="1" key="1">
    <citation type="submission" date="2022-06" db="EMBL/GenBank/DDBJ databases">
        <title>Genome Sequence of Candolleomyces eurysporus.</title>
        <authorList>
            <person name="Buettner E."/>
        </authorList>
    </citation>
    <scope>NUCLEOTIDE SEQUENCE</scope>
    <source>
        <strain evidence="1">VTCC 930004</strain>
    </source>
</reference>
<evidence type="ECO:0000313" key="1">
    <source>
        <dbReference type="EMBL" id="KAJ2926044.1"/>
    </source>
</evidence>
<name>A0A9W8J264_9AGAR</name>
<evidence type="ECO:0000313" key="2">
    <source>
        <dbReference type="Proteomes" id="UP001140091"/>
    </source>
</evidence>
<evidence type="ECO:0008006" key="3">
    <source>
        <dbReference type="Google" id="ProtNLM"/>
    </source>
</evidence>
<dbReference type="Proteomes" id="UP001140091">
    <property type="component" value="Unassembled WGS sequence"/>
</dbReference>
<comment type="caution">
    <text evidence="1">The sequence shown here is derived from an EMBL/GenBank/DDBJ whole genome shotgun (WGS) entry which is preliminary data.</text>
</comment>
<sequence>MPADENCLIASLETGPKIPPVLRPGDITPDLARHFKNACKNYFADKAVKDEEQVRRILNTSFHDNRIVHWIECNRETLEKETFKDFMVLFRNEWLEHDWARKLDLKLRVMRQKGRHFKEWYNDFYSQTLLLKGTPEEMSDKDVRKLVYSLMDAHLCSCANLER</sequence>
<gene>
    <name evidence="1" type="ORF">H1R20_g11051</name>
</gene>
<accession>A0A9W8J264</accession>
<dbReference type="AlphaFoldDB" id="A0A9W8J264"/>